<comment type="caution">
    <text evidence="1">The sequence shown here is derived from an EMBL/GenBank/DDBJ whole genome shotgun (WGS) entry which is preliminary data.</text>
</comment>
<accession>K2BVU7</accession>
<proteinExistence type="predicted"/>
<protein>
    <submittedName>
        <fullName evidence="1">Uncharacterized protein</fullName>
    </submittedName>
</protein>
<dbReference type="AlphaFoldDB" id="K2BVU7"/>
<name>K2BVU7_9BACT</name>
<evidence type="ECO:0000313" key="1">
    <source>
        <dbReference type="EMBL" id="EKD66389.1"/>
    </source>
</evidence>
<reference evidence="1" key="1">
    <citation type="journal article" date="2012" name="Science">
        <title>Fermentation, hydrogen, and sulfur metabolism in multiple uncultivated bacterial phyla.</title>
        <authorList>
            <person name="Wrighton K.C."/>
            <person name="Thomas B.C."/>
            <person name="Sharon I."/>
            <person name="Miller C.S."/>
            <person name="Castelle C.J."/>
            <person name="VerBerkmoes N.C."/>
            <person name="Wilkins M.J."/>
            <person name="Hettich R.L."/>
            <person name="Lipton M.S."/>
            <person name="Williams K.H."/>
            <person name="Long P.E."/>
            <person name="Banfield J.F."/>
        </authorList>
    </citation>
    <scope>NUCLEOTIDE SEQUENCE [LARGE SCALE GENOMIC DNA]</scope>
</reference>
<organism evidence="1">
    <name type="scientific">uncultured bacterium</name>
    <name type="common">gcode 4</name>
    <dbReference type="NCBI Taxonomy" id="1234023"/>
    <lineage>
        <taxon>Bacteria</taxon>
        <taxon>environmental samples</taxon>
    </lineage>
</organism>
<sequence length="224" mass="27561">MDINNSDSDVLEQAFQFIMNHKEQKLEQVWLFNGLGVSSLWFSHKTTSKRNNKDSYKKIECFWYFKNEDKEDMINYLNSPEFKYANRSDWNYSIFYDMATKTVWKLTTSDLKDYEGVGFWYRQEFCKVLIHRREFYLIRVYFLEKKWNEDFSNWYFKLEITYREVENKKLRKKVSSKFNKPNAIIEIIKKIEKFWKGFLPVLNKDDYSNWIPFETFYKSISKKS</sequence>
<dbReference type="EMBL" id="AMFJ01021635">
    <property type="protein sequence ID" value="EKD66389.1"/>
    <property type="molecule type" value="Genomic_DNA"/>
</dbReference>
<gene>
    <name evidence="1" type="ORF">ACD_49C00049G0022</name>
</gene>